<evidence type="ECO:0000256" key="1">
    <source>
        <dbReference type="SAM" id="MobiDB-lite"/>
    </source>
</evidence>
<evidence type="ECO:0008006" key="4">
    <source>
        <dbReference type="Google" id="ProtNLM"/>
    </source>
</evidence>
<keyword evidence="3" id="KW-1185">Reference proteome</keyword>
<dbReference type="AlphaFoldDB" id="A0A5J6GBL3"/>
<dbReference type="InterPro" id="IPR027417">
    <property type="entry name" value="P-loop_NTPase"/>
</dbReference>
<feature type="region of interest" description="Disordered" evidence="1">
    <location>
        <begin position="389"/>
        <end position="409"/>
    </location>
</feature>
<dbReference type="PANTHER" id="PTHR30121">
    <property type="entry name" value="UNCHARACTERIZED PROTEIN YJGR-RELATED"/>
    <property type="match status" value="1"/>
</dbReference>
<dbReference type="Gene3D" id="3.40.50.300">
    <property type="entry name" value="P-loop containing nucleotide triphosphate hydrolases"/>
    <property type="match status" value="1"/>
</dbReference>
<dbReference type="Gene3D" id="1.10.8.730">
    <property type="match status" value="1"/>
</dbReference>
<evidence type="ECO:0000313" key="2">
    <source>
        <dbReference type="EMBL" id="QEU92859.1"/>
    </source>
</evidence>
<dbReference type="PANTHER" id="PTHR30121:SF6">
    <property type="entry name" value="SLR6007 PROTEIN"/>
    <property type="match status" value="1"/>
</dbReference>
<evidence type="ECO:0000313" key="3">
    <source>
        <dbReference type="Proteomes" id="UP000325529"/>
    </source>
</evidence>
<name>A0A5J6GBL3_STRKN</name>
<dbReference type="SUPFAM" id="SSF52540">
    <property type="entry name" value="P-loop containing nucleoside triphosphate hydrolases"/>
    <property type="match status" value="1"/>
</dbReference>
<protein>
    <recommendedName>
        <fullName evidence="4">ATP/GTP-binding protein</fullName>
    </recommendedName>
</protein>
<accession>A0A5J6GBL3</accession>
<reference evidence="2 3" key="1">
    <citation type="submission" date="2017-09" db="EMBL/GenBank/DDBJ databases">
        <authorList>
            <person name="Lee N."/>
            <person name="Cho B.-K."/>
        </authorList>
    </citation>
    <scope>NUCLEOTIDE SEQUENCE [LARGE SCALE GENOMIC DNA]</scope>
    <source>
        <strain evidence="2 3">ATCC 12853</strain>
    </source>
</reference>
<sequence length="420" mass="45093">MLTTTTRQAAGLFPGYACKPVTDGALIGASLLDGSPFRLTPVDCDQEVLPSTGMALLGTLGNGKSTNTKVGALRDMARPGRRYAVLDAKGEDGVGEWDAVAAALHLTPVRFGEGVCLNPLDARIPPLHRVQLVAVLAELGGHRPLSPGARMALDAAMESPAARTLSGLMGAVTSLQADAIPGRFDQRQLLAFGQEVVQALSPFIRSATRGMLDGETSVSLDERLTVFDFSRIDRTSIALPALMSVVGVFLESVWLAQGGADHGIHSTLIVEEAWQILKHPATAGLLQRMMKYSRREGLSVTSVAHSAKDATSEEAKDLLRLASTRVLHQMDEGEAEQCRGLFSLPDWAVRQIPLLGRGQAIWQTGRHVNLVQTLVTDYEKQLCFTSRRRDAAQGKAPATRPAASGEWAWEMPPNVIEHAA</sequence>
<dbReference type="InterPro" id="IPR051162">
    <property type="entry name" value="T4SS_component"/>
</dbReference>
<proteinExistence type="predicted"/>
<dbReference type="KEGG" id="ska:CP970_19820"/>
<dbReference type="EMBL" id="CP023699">
    <property type="protein sequence ID" value="QEU92859.1"/>
    <property type="molecule type" value="Genomic_DNA"/>
</dbReference>
<dbReference type="Proteomes" id="UP000325529">
    <property type="component" value="Chromosome"/>
</dbReference>
<gene>
    <name evidence="2" type="ORF">CP970_19820</name>
</gene>
<organism evidence="2 3">
    <name type="scientific">Streptomyces kanamyceticus</name>
    <dbReference type="NCBI Taxonomy" id="1967"/>
    <lineage>
        <taxon>Bacteria</taxon>
        <taxon>Bacillati</taxon>
        <taxon>Actinomycetota</taxon>
        <taxon>Actinomycetes</taxon>
        <taxon>Kitasatosporales</taxon>
        <taxon>Streptomycetaceae</taxon>
        <taxon>Streptomyces</taxon>
    </lineage>
</organism>
<dbReference type="RefSeq" id="WP_055548631.1">
    <property type="nucleotide sequence ID" value="NZ_CP023699.1"/>
</dbReference>
<dbReference type="OrthoDB" id="9804380at2"/>